<dbReference type="Gene3D" id="3.40.50.300">
    <property type="entry name" value="P-loop containing nucleotide triphosphate hydrolases"/>
    <property type="match status" value="1"/>
</dbReference>
<dbReference type="AlphaFoldDB" id="A0A2G7FFG0"/>
<dbReference type="InterPro" id="IPR027417">
    <property type="entry name" value="P-loop_NTPase"/>
</dbReference>
<dbReference type="PANTHER" id="PTHR24198:SF165">
    <property type="entry name" value="ANKYRIN REPEAT-CONTAINING PROTEIN-RELATED"/>
    <property type="match status" value="1"/>
</dbReference>
<feature type="region of interest" description="Disordered" evidence="4">
    <location>
        <begin position="1"/>
        <end position="31"/>
    </location>
</feature>
<dbReference type="STRING" id="656916.A0A2G7FFG0"/>
<feature type="repeat" description="ANK" evidence="3">
    <location>
        <begin position="654"/>
        <end position="686"/>
    </location>
</feature>
<dbReference type="PANTHER" id="PTHR24198">
    <property type="entry name" value="ANKYRIN REPEAT AND PROTEIN KINASE DOMAIN-CONTAINING PROTEIN"/>
    <property type="match status" value="1"/>
</dbReference>
<reference evidence="8 9" key="1">
    <citation type="submission" date="2017-05" db="EMBL/GenBank/DDBJ databases">
        <title>Genome sequence for an aflatoxigenic pathogen of Argentinian peanut, Aspergillus arachidicola.</title>
        <authorList>
            <person name="Moore G."/>
            <person name="Beltz S.B."/>
            <person name="Mack B.M."/>
        </authorList>
    </citation>
    <scope>NUCLEOTIDE SEQUENCE [LARGE SCALE GENOMIC DNA]</scope>
    <source>
        <strain evidence="8 9">CBS 117610</strain>
    </source>
</reference>
<dbReference type="SUPFAM" id="SSF48403">
    <property type="entry name" value="Ankyrin repeat"/>
    <property type="match status" value="1"/>
</dbReference>
<feature type="repeat" description="ANK" evidence="3">
    <location>
        <begin position="789"/>
        <end position="821"/>
    </location>
</feature>
<dbReference type="Proteomes" id="UP000231358">
    <property type="component" value="Unassembled WGS sequence"/>
</dbReference>
<evidence type="ECO:0000259" key="7">
    <source>
        <dbReference type="Pfam" id="PF24883"/>
    </source>
</evidence>
<evidence type="ECO:0000256" key="4">
    <source>
        <dbReference type="SAM" id="MobiDB-lite"/>
    </source>
</evidence>
<organism evidence="8 9">
    <name type="scientific">Aspergillus arachidicola</name>
    <dbReference type="NCBI Taxonomy" id="656916"/>
    <lineage>
        <taxon>Eukaryota</taxon>
        <taxon>Fungi</taxon>
        <taxon>Dikarya</taxon>
        <taxon>Ascomycota</taxon>
        <taxon>Pezizomycotina</taxon>
        <taxon>Eurotiomycetes</taxon>
        <taxon>Eurotiomycetidae</taxon>
        <taxon>Eurotiales</taxon>
        <taxon>Aspergillaceae</taxon>
        <taxon>Aspergillus</taxon>
        <taxon>Aspergillus subgen. Circumdati</taxon>
    </lineage>
</organism>
<dbReference type="Pfam" id="PF22939">
    <property type="entry name" value="WHD_GPIID"/>
    <property type="match status" value="1"/>
</dbReference>
<dbReference type="Pfam" id="PF12796">
    <property type="entry name" value="Ank_2"/>
    <property type="match status" value="2"/>
</dbReference>
<gene>
    <name evidence="8" type="ORF">AARAC_008059</name>
</gene>
<feature type="repeat" description="ANK" evidence="3">
    <location>
        <begin position="727"/>
        <end position="754"/>
    </location>
</feature>
<evidence type="ECO:0000259" key="5">
    <source>
        <dbReference type="Pfam" id="PF17106"/>
    </source>
</evidence>
<dbReference type="EMBL" id="NEXV01000711">
    <property type="protein sequence ID" value="PIG79045.1"/>
    <property type="molecule type" value="Genomic_DNA"/>
</dbReference>
<accession>A0A2G7FFG0</accession>
<keyword evidence="9" id="KW-1185">Reference proteome</keyword>
<dbReference type="Pfam" id="PF17106">
    <property type="entry name" value="NACHT_sigma"/>
    <property type="match status" value="1"/>
</dbReference>
<feature type="repeat" description="ANK" evidence="3">
    <location>
        <begin position="822"/>
        <end position="854"/>
    </location>
</feature>
<sequence>MSSSNDYGDRFSTHMGTQNNNTGSGNQFPGASFSGTVNMIQNIRNEPSLESRGMDVLKRLNVSKYRDQKDRNPVRIPGTCVWFTTHPIFEAWQETRTSRMLWVSANPGCGKSVLAKYLADSVVTCRAGRTVGYFFFRDDFEDQRSIVKALCCILHQLFYHNRDLLTERIIEQFEMDEGIVGSFSDLWNVLISAAKQKEAGEIICLLDALDECEQDGWSQLTEALQRLYIDETRNTFNLKFLITSRLYGRIRHGFQPLQMPGQPLVHLSGENDEEMEKISREIDLFIQARVNTIGAQLRLTEEEQSILLKSVTRVSNRTYLWVYLTLNVIQSKMDIDKIGIVAATSDLPKTVDEAYERILSRSKDRRKARKLLHIVIGATRPLTLQEMNIALILHERHQSYGDLDLGSQDRFQENMRDLCGLFITVVEGKIYLLHQTAREFLVQENTSDSTLYVFYHTARRILFRSSRKERNDNIQSLSWKHSITLKESHRIIATICIQYLLLSDFGKAWPLATDLGELTDSYILLDYAAKSWVTHHLEANTRTENMEQPLLALCDLIEGHCPAWFQVYWASMFLDFPSGFTSLIIASYFGLIPVVKHWIEMDATDLDAKDYAYGRSALSWAAGNGHTTIIKLLIEGSLYRPWRKTAEVDARDNYNRTPLSWAILNGHVDAVSLLLKAGAAVDLKDDIGGTPIHYAICNEEIRVWSLLMEKEFQHRHLPNERIKMELLISAAKNGHEPVVKMLLKSQANIESRDSKYGRTPLSWAAGNDHEAVVRLLLENRADVELKDKDNRTPLSWAAENGHEAVVRLLLESNADIESKDKDNQTPLFYAADSGRIAVVRLLLENNADIESKDKCNQTPLFYAASRGHEAVSARWNASDNRGGFQEDAWIYIDLTGALAVTLSTRRGDGTWIFGAVPRCSRGGLRHVFQSIVINEQSSKIMRQAIGEANGFADWDKYSPMQENVRTFQPGANEYYYALLYSSNAHGIGWLLTQHKAQMGLLTVSSIIVSGEDGDVMLNLKIDPVEQSD</sequence>
<keyword evidence="2 3" id="KW-0040">ANK repeat</keyword>
<dbReference type="PROSITE" id="PS50297">
    <property type="entry name" value="ANK_REP_REGION"/>
    <property type="match status" value="4"/>
</dbReference>
<evidence type="ECO:0000256" key="1">
    <source>
        <dbReference type="ARBA" id="ARBA00022737"/>
    </source>
</evidence>
<dbReference type="InterPro" id="IPR056884">
    <property type="entry name" value="NPHP3-like_N"/>
</dbReference>
<evidence type="ECO:0000256" key="2">
    <source>
        <dbReference type="ARBA" id="ARBA00023043"/>
    </source>
</evidence>
<evidence type="ECO:0000313" key="9">
    <source>
        <dbReference type="Proteomes" id="UP000231358"/>
    </source>
</evidence>
<feature type="domain" description="NACHT-NTPase sigma" evidence="5">
    <location>
        <begin position="2"/>
        <end position="38"/>
    </location>
</feature>
<name>A0A2G7FFG0_9EURO</name>
<keyword evidence="1" id="KW-0677">Repeat</keyword>
<dbReference type="InterPro" id="IPR002110">
    <property type="entry name" value="Ankyrin_rpt"/>
</dbReference>
<evidence type="ECO:0000256" key="3">
    <source>
        <dbReference type="PROSITE-ProRule" id="PRU00023"/>
    </source>
</evidence>
<evidence type="ECO:0000313" key="8">
    <source>
        <dbReference type="EMBL" id="PIG79045.1"/>
    </source>
</evidence>
<proteinExistence type="predicted"/>
<dbReference type="Pfam" id="PF13637">
    <property type="entry name" value="Ank_4"/>
    <property type="match status" value="1"/>
</dbReference>
<dbReference type="Gene3D" id="1.25.40.20">
    <property type="entry name" value="Ankyrin repeat-containing domain"/>
    <property type="match status" value="4"/>
</dbReference>
<dbReference type="InterPro" id="IPR031353">
    <property type="entry name" value="NACHT_sigma"/>
</dbReference>
<evidence type="ECO:0000259" key="6">
    <source>
        <dbReference type="Pfam" id="PF22939"/>
    </source>
</evidence>
<feature type="repeat" description="ANK" evidence="3">
    <location>
        <begin position="756"/>
        <end position="788"/>
    </location>
</feature>
<dbReference type="SMART" id="SM00248">
    <property type="entry name" value="ANK"/>
    <property type="match status" value="7"/>
</dbReference>
<dbReference type="Pfam" id="PF24883">
    <property type="entry name" value="NPHP3_N"/>
    <property type="match status" value="1"/>
</dbReference>
<dbReference type="InterPro" id="IPR054471">
    <property type="entry name" value="GPIID_WHD"/>
</dbReference>
<protein>
    <submittedName>
        <fullName evidence="8">Ankyrin repeat-containing protein</fullName>
    </submittedName>
</protein>
<feature type="domain" description="Nephrocystin 3-like N-terminal" evidence="7">
    <location>
        <begin position="78"/>
        <end position="245"/>
    </location>
</feature>
<dbReference type="InterPro" id="IPR036770">
    <property type="entry name" value="Ankyrin_rpt-contain_sf"/>
</dbReference>
<comment type="caution">
    <text evidence="8">The sequence shown here is derived from an EMBL/GenBank/DDBJ whole genome shotgun (WGS) entry which is preliminary data.</text>
</comment>
<feature type="domain" description="GPI inositol-deacylase winged helix" evidence="6">
    <location>
        <begin position="355"/>
        <end position="446"/>
    </location>
</feature>
<dbReference type="PROSITE" id="PS50088">
    <property type="entry name" value="ANK_REPEAT"/>
    <property type="match status" value="5"/>
</dbReference>
<dbReference type="SUPFAM" id="SSF52540">
    <property type="entry name" value="P-loop containing nucleoside triphosphate hydrolases"/>
    <property type="match status" value="1"/>
</dbReference>
<feature type="compositionally biased region" description="Low complexity" evidence="4">
    <location>
        <begin position="16"/>
        <end position="27"/>
    </location>
</feature>